<protein>
    <submittedName>
        <fullName evidence="2">HET-domain-containing protein</fullName>
    </submittedName>
</protein>
<accession>A0AAN6Z0U5</accession>
<evidence type="ECO:0000313" key="2">
    <source>
        <dbReference type="EMBL" id="KAK4119844.1"/>
    </source>
</evidence>
<dbReference type="EMBL" id="MU853244">
    <property type="protein sequence ID" value="KAK4119844.1"/>
    <property type="molecule type" value="Genomic_DNA"/>
</dbReference>
<reference evidence="2" key="2">
    <citation type="submission" date="2023-05" db="EMBL/GenBank/DDBJ databases">
        <authorList>
            <consortium name="Lawrence Berkeley National Laboratory"/>
            <person name="Steindorff A."/>
            <person name="Hensen N."/>
            <person name="Bonometti L."/>
            <person name="Westerberg I."/>
            <person name="Brannstrom I.O."/>
            <person name="Guillou S."/>
            <person name="Cros-Aarteil S."/>
            <person name="Calhoun S."/>
            <person name="Haridas S."/>
            <person name="Kuo A."/>
            <person name="Mondo S."/>
            <person name="Pangilinan J."/>
            <person name="Riley R."/>
            <person name="Labutti K."/>
            <person name="Andreopoulos B."/>
            <person name="Lipzen A."/>
            <person name="Chen C."/>
            <person name="Yanf M."/>
            <person name="Daum C."/>
            <person name="Ng V."/>
            <person name="Clum A."/>
            <person name="Ohm R."/>
            <person name="Martin F."/>
            <person name="Silar P."/>
            <person name="Natvig D."/>
            <person name="Lalanne C."/>
            <person name="Gautier V."/>
            <person name="Ament-Velasquez S.L."/>
            <person name="Kruys A."/>
            <person name="Hutchinson M.I."/>
            <person name="Powell A.J."/>
            <person name="Barry K."/>
            <person name="Miller A.N."/>
            <person name="Grigoriev I.V."/>
            <person name="Debuchy R."/>
            <person name="Gladieux P."/>
            <person name="Thoren M.H."/>
            <person name="Johannesson H."/>
        </authorList>
    </citation>
    <scope>NUCLEOTIDE SEQUENCE</scope>
    <source>
        <strain evidence="2">CBS 731.68</strain>
    </source>
</reference>
<evidence type="ECO:0000259" key="1">
    <source>
        <dbReference type="Pfam" id="PF06985"/>
    </source>
</evidence>
<dbReference type="InterPro" id="IPR010730">
    <property type="entry name" value="HET"/>
</dbReference>
<feature type="domain" description="Heterokaryon incompatibility" evidence="1">
    <location>
        <begin position="147"/>
        <end position="295"/>
    </location>
</feature>
<dbReference type="PANTHER" id="PTHR33112">
    <property type="entry name" value="DOMAIN PROTEIN, PUTATIVE-RELATED"/>
    <property type="match status" value="1"/>
</dbReference>
<dbReference type="Pfam" id="PF06985">
    <property type="entry name" value="HET"/>
    <property type="match status" value="1"/>
</dbReference>
<gene>
    <name evidence="2" type="ORF">N657DRAFT_693470</name>
</gene>
<dbReference type="Proteomes" id="UP001302602">
    <property type="component" value="Unassembled WGS sequence"/>
</dbReference>
<sequence>MLRMHTASQVFIVRGGCGWHSTSGACCQRNFHTLHVCVHGRRREPILRSFLHVPYVLRQLWNAITALRVSEWAGSLELKEPAGHTLSKKGWIQVTEWISECNKSHARCAAAKNSPRWYPTRLIDLGSRVSPNLHLIETSRTTPLGAYGTLSYCWGTAATVKLTCNTLGEFLARLPVSTLPKTFQDAISVARRLGLRYLWIDSLCIIQDSPGDWLAESSAMGQVYQNGLFNIAATASSDSTGGLFFDRDPRSVRPAIVATNWSDCPSSTYVVANRDTWVDGVSNAVLNTRGWVLQERCLSPRIIHFGSDQLYWECLELQACEAFPTGLPATMRRNRLELPKEGKNINILDEEFPPKWQQSPLPKFDGYRAWKRLIETYSRTQLSHATDKLNAISALAKGARLTLQDEYLAGLWRQSLGWELAWTATKQTSHTRSSAYRPPTWSWASIDGEIRYTDYGDDESLLVNILEAEITPAGLDTTGAVSGGFVRPRGFLYPILLARTGFCGEFSSFLIGGLERWVDVNFYLDIDIPAFLASGVLEDCYILPHHSETYQGPDSYQMTALLLRYD</sequence>
<dbReference type="AlphaFoldDB" id="A0AAN6Z0U5"/>
<keyword evidence="3" id="KW-1185">Reference proteome</keyword>
<dbReference type="RefSeq" id="XP_062643617.1">
    <property type="nucleotide sequence ID" value="XM_062797221.1"/>
</dbReference>
<evidence type="ECO:0000313" key="3">
    <source>
        <dbReference type="Proteomes" id="UP001302602"/>
    </source>
</evidence>
<dbReference type="PANTHER" id="PTHR33112:SF11">
    <property type="entry name" value="HETEROKARYON INCOMPATIBILITY DOMAIN-CONTAINING PROTEIN"/>
    <property type="match status" value="1"/>
</dbReference>
<dbReference type="GeneID" id="87833988"/>
<name>A0AAN6Z0U5_9PEZI</name>
<proteinExistence type="predicted"/>
<dbReference type="PROSITE" id="PS51257">
    <property type="entry name" value="PROKAR_LIPOPROTEIN"/>
    <property type="match status" value="1"/>
</dbReference>
<comment type="caution">
    <text evidence="2">The sequence shown here is derived from an EMBL/GenBank/DDBJ whole genome shotgun (WGS) entry which is preliminary data.</text>
</comment>
<organism evidence="2 3">
    <name type="scientific">Parathielavia appendiculata</name>
    <dbReference type="NCBI Taxonomy" id="2587402"/>
    <lineage>
        <taxon>Eukaryota</taxon>
        <taxon>Fungi</taxon>
        <taxon>Dikarya</taxon>
        <taxon>Ascomycota</taxon>
        <taxon>Pezizomycotina</taxon>
        <taxon>Sordariomycetes</taxon>
        <taxon>Sordariomycetidae</taxon>
        <taxon>Sordariales</taxon>
        <taxon>Chaetomiaceae</taxon>
        <taxon>Parathielavia</taxon>
    </lineage>
</organism>
<reference evidence="2" key="1">
    <citation type="journal article" date="2023" name="Mol. Phylogenet. Evol.">
        <title>Genome-scale phylogeny and comparative genomics of the fungal order Sordariales.</title>
        <authorList>
            <person name="Hensen N."/>
            <person name="Bonometti L."/>
            <person name="Westerberg I."/>
            <person name="Brannstrom I.O."/>
            <person name="Guillou S."/>
            <person name="Cros-Aarteil S."/>
            <person name="Calhoun S."/>
            <person name="Haridas S."/>
            <person name="Kuo A."/>
            <person name="Mondo S."/>
            <person name="Pangilinan J."/>
            <person name="Riley R."/>
            <person name="LaButti K."/>
            <person name="Andreopoulos B."/>
            <person name="Lipzen A."/>
            <person name="Chen C."/>
            <person name="Yan M."/>
            <person name="Daum C."/>
            <person name="Ng V."/>
            <person name="Clum A."/>
            <person name="Steindorff A."/>
            <person name="Ohm R.A."/>
            <person name="Martin F."/>
            <person name="Silar P."/>
            <person name="Natvig D.O."/>
            <person name="Lalanne C."/>
            <person name="Gautier V."/>
            <person name="Ament-Velasquez S.L."/>
            <person name="Kruys A."/>
            <person name="Hutchinson M.I."/>
            <person name="Powell A.J."/>
            <person name="Barry K."/>
            <person name="Miller A.N."/>
            <person name="Grigoriev I.V."/>
            <person name="Debuchy R."/>
            <person name="Gladieux P."/>
            <person name="Hiltunen Thoren M."/>
            <person name="Johannesson H."/>
        </authorList>
    </citation>
    <scope>NUCLEOTIDE SEQUENCE</scope>
    <source>
        <strain evidence="2">CBS 731.68</strain>
    </source>
</reference>
<feature type="non-terminal residue" evidence="2">
    <location>
        <position position="566"/>
    </location>
</feature>